<organism evidence="2 3">
    <name type="scientific">Bradyrhizobium sacchari</name>
    <dbReference type="NCBI Taxonomy" id="1399419"/>
    <lineage>
        <taxon>Bacteria</taxon>
        <taxon>Pseudomonadati</taxon>
        <taxon>Pseudomonadota</taxon>
        <taxon>Alphaproteobacteria</taxon>
        <taxon>Hyphomicrobiales</taxon>
        <taxon>Nitrobacteraceae</taxon>
        <taxon>Bradyrhizobium</taxon>
    </lineage>
</organism>
<dbReference type="OrthoDB" id="8254372at2"/>
<sequence length="70" mass="7646">MKLLMISGLTVLALFLAATSIPRAHPPLVSHTSAAEMPTVGEMQKVAQQSKLPVEDFEDRSLVFPRGTQR</sequence>
<feature type="signal peptide" evidence="1">
    <location>
        <begin position="1"/>
        <end position="24"/>
    </location>
</feature>
<dbReference type="Proteomes" id="UP000315914">
    <property type="component" value="Unassembled WGS sequence"/>
</dbReference>
<proteinExistence type="predicted"/>
<protein>
    <submittedName>
        <fullName evidence="2">Uncharacterized protein</fullName>
    </submittedName>
</protein>
<evidence type="ECO:0000313" key="3">
    <source>
        <dbReference type="Proteomes" id="UP000315914"/>
    </source>
</evidence>
<evidence type="ECO:0000256" key="1">
    <source>
        <dbReference type="SAM" id="SignalP"/>
    </source>
</evidence>
<gene>
    <name evidence="2" type="ORF">FBZ95_106508</name>
</gene>
<dbReference type="AlphaFoldDB" id="A0A560JNP9"/>
<name>A0A560JNP9_9BRAD</name>
<keyword evidence="3" id="KW-1185">Reference proteome</keyword>
<keyword evidence="1" id="KW-0732">Signal</keyword>
<dbReference type="RefSeq" id="WP_080136500.1">
    <property type="nucleotide sequence ID" value="NZ_LWIG01000012.1"/>
</dbReference>
<accession>A0A560JNP9</accession>
<evidence type="ECO:0000313" key="2">
    <source>
        <dbReference type="EMBL" id="TWB72793.1"/>
    </source>
</evidence>
<reference evidence="2 3" key="1">
    <citation type="submission" date="2019-06" db="EMBL/GenBank/DDBJ databases">
        <title>Genomic Encyclopedia of Type Strains, Phase IV (KMG-V): Genome sequencing to study the core and pangenomes of soil and plant-associated prokaryotes.</title>
        <authorList>
            <person name="Whitman W."/>
        </authorList>
    </citation>
    <scope>NUCLEOTIDE SEQUENCE [LARGE SCALE GENOMIC DNA]</scope>
    <source>
        <strain evidence="2 3">BR 10556</strain>
    </source>
</reference>
<comment type="caution">
    <text evidence="2">The sequence shown here is derived from an EMBL/GenBank/DDBJ whole genome shotgun (WGS) entry which is preliminary data.</text>
</comment>
<dbReference type="EMBL" id="VITW01000006">
    <property type="protein sequence ID" value="TWB72793.1"/>
    <property type="molecule type" value="Genomic_DNA"/>
</dbReference>
<feature type="chain" id="PRO_5022996671" evidence="1">
    <location>
        <begin position="25"/>
        <end position="70"/>
    </location>
</feature>